<evidence type="ECO:0000256" key="1">
    <source>
        <dbReference type="SAM" id="Phobius"/>
    </source>
</evidence>
<proteinExistence type="predicted"/>
<feature type="transmembrane region" description="Helical" evidence="1">
    <location>
        <begin position="29"/>
        <end position="49"/>
    </location>
</feature>
<evidence type="ECO:0000313" key="3">
    <source>
        <dbReference type="Proteomes" id="UP000612893"/>
    </source>
</evidence>
<keyword evidence="3" id="KW-1185">Reference proteome</keyword>
<dbReference type="RefSeq" id="WP_338204914.1">
    <property type="nucleotide sequence ID" value="NZ_JAEKNR010000229.1"/>
</dbReference>
<name>A0A934K5P6_9BACT</name>
<keyword evidence="1" id="KW-0472">Membrane</keyword>
<keyword evidence="1" id="KW-0812">Transmembrane</keyword>
<feature type="transmembrane region" description="Helical" evidence="1">
    <location>
        <begin position="69"/>
        <end position="89"/>
    </location>
</feature>
<accession>A0A934K5P6</accession>
<feature type="transmembrane region" description="Helical" evidence="1">
    <location>
        <begin position="101"/>
        <end position="124"/>
    </location>
</feature>
<dbReference type="Proteomes" id="UP000612893">
    <property type="component" value="Unassembled WGS sequence"/>
</dbReference>
<dbReference type="Pfam" id="PF19545">
    <property type="entry name" value="DUF6069"/>
    <property type="match status" value="1"/>
</dbReference>
<feature type="transmembrane region" description="Helical" evidence="1">
    <location>
        <begin position="130"/>
        <end position="151"/>
    </location>
</feature>
<dbReference type="InterPro" id="IPR045713">
    <property type="entry name" value="DUF6069"/>
</dbReference>
<gene>
    <name evidence="2" type="ORF">JF922_23020</name>
</gene>
<comment type="caution">
    <text evidence="2">The sequence shown here is derived from an EMBL/GenBank/DDBJ whole genome shotgun (WGS) entry which is preliminary data.</text>
</comment>
<organism evidence="2 3">
    <name type="scientific">Candidatus Nephthysia bennettiae</name>
    <dbReference type="NCBI Taxonomy" id="3127016"/>
    <lineage>
        <taxon>Bacteria</taxon>
        <taxon>Bacillati</taxon>
        <taxon>Candidatus Dormiibacterota</taxon>
        <taxon>Candidatus Dormibacteria</taxon>
        <taxon>Candidatus Dormibacterales</taxon>
        <taxon>Candidatus Dormibacteraceae</taxon>
        <taxon>Candidatus Nephthysia</taxon>
    </lineage>
</organism>
<evidence type="ECO:0000313" key="2">
    <source>
        <dbReference type="EMBL" id="MBJ7600927.1"/>
    </source>
</evidence>
<sequence length="156" mass="16270">MATRIHGLYGGRRLAEGAGQSDRLSLRRLVVVGAALAAVATAADLILAMVLRRALEVPLGFSPLTAPSVASMTIVGMIGATAVFGWIARVRPDPRATFVRIALVALVLSWVPDLVIWVTGVFSATTGTGIFTLMTLHVVAAACAVGILYRFGLAAE</sequence>
<reference evidence="2" key="1">
    <citation type="submission" date="2020-10" db="EMBL/GenBank/DDBJ databases">
        <title>Ca. Dormibacterota MAGs.</title>
        <authorList>
            <person name="Montgomery K."/>
        </authorList>
    </citation>
    <scope>NUCLEOTIDE SEQUENCE [LARGE SCALE GENOMIC DNA]</scope>
    <source>
        <strain evidence="2">SC8812_S17_10</strain>
    </source>
</reference>
<dbReference type="AlphaFoldDB" id="A0A934K5P6"/>
<protein>
    <submittedName>
        <fullName evidence="2">Uncharacterized protein</fullName>
    </submittedName>
</protein>
<keyword evidence="1" id="KW-1133">Transmembrane helix</keyword>
<dbReference type="EMBL" id="JAEKNR010000229">
    <property type="protein sequence ID" value="MBJ7600927.1"/>
    <property type="molecule type" value="Genomic_DNA"/>
</dbReference>